<evidence type="ECO:0000256" key="2">
    <source>
        <dbReference type="SAM" id="SignalP"/>
    </source>
</evidence>
<dbReference type="VEuPathDB" id="FungiDB:SPRG_07271"/>
<reference evidence="3 4" key="1">
    <citation type="journal article" date="2013" name="PLoS Genet.">
        <title>Distinctive expansion of potential virulence genes in the genome of the oomycete fish pathogen Saprolegnia parasitica.</title>
        <authorList>
            <person name="Jiang R.H."/>
            <person name="de Bruijn I."/>
            <person name="Haas B.J."/>
            <person name="Belmonte R."/>
            <person name="Lobach L."/>
            <person name="Christie J."/>
            <person name="van den Ackerveken G."/>
            <person name="Bottin A."/>
            <person name="Bulone V."/>
            <person name="Diaz-Moreno S.M."/>
            <person name="Dumas B."/>
            <person name="Fan L."/>
            <person name="Gaulin E."/>
            <person name="Govers F."/>
            <person name="Grenville-Briggs L.J."/>
            <person name="Horner N.R."/>
            <person name="Levin J.Z."/>
            <person name="Mammella M."/>
            <person name="Meijer H.J."/>
            <person name="Morris P."/>
            <person name="Nusbaum C."/>
            <person name="Oome S."/>
            <person name="Phillips A.J."/>
            <person name="van Rooyen D."/>
            <person name="Rzeszutek E."/>
            <person name="Saraiva M."/>
            <person name="Secombes C.J."/>
            <person name="Seidl M.F."/>
            <person name="Snel B."/>
            <person name="Stassen J.H."/>
            <person name="Sykes S."/>
            <person name="Tripathy S."/>
            <person name="van den Berg H."/>
            <person name="Vega-Arreguin J.C."/>
            <person name="Wawra S."/>
            <person name="Young S.K."/>
            <person name="Zeng Q."/>
            <person name="Dieguez-Uribeondo J."/>
            <person name="Russ C."/>
            <person name="Tyler B.M."/>
            <person name="van West P."/>
        </authorList>
    </citation>
    <scope>NUCLEOTIDE SEQUENCE [LARGE SCALE GENOMIC DNA]</scope>
    <source>
        <strain evidence="3 4">CBS 223.65</strain>
    </source>
</reference>
<dbReference type="EMBL" id="KK583214">
    <property type="protein sequence ID" value="KDO27993.1"/>
    <property type="molecule type" value="Genomic_DNA"/>
</dbReference>
<feature type="region of interest" description="Disordered" evidence="1">
    <location>
        <begin position="26"/>
        <end position="63"/>
    </location>
</feature>
<evidence type="ECO:0000313" key="4">
    <source>
        <dbReference type="Proteomes" id="UP000030745"/>
    </source>
</evidence>
<gene>
    <name evidence="3" type="ORF">SPRG_07271</name>
</gene>
<dbReference type="AlphaFoldDB" id="A0A067CBV5"/>
<keyword evidence="2" id="KW-0732">Signal</keyword>
<feature type="signal peptide" evidence="2">
    <location>
        <begin position="1"/>
        <end position="18"/>
    </location>
</feature>
<sequence length="301" mass="31866">MKAAGLLRLAVCATIAAASISGEHVGCTDTPTITPTPATLTTGPTDAPTSPIPTTTNAPATPVPTTATPGQWVPLDFGAGFSKVSGDSKGLCFRKDGTVHVWTPGQPLAAWPTADVRFASYFTCANGVLYSAVDDRPDIAVTNLTTSATTTLETGRITLRFATDGNTLCLGDDSFRCATKQGDNNFRPLEKWTTFRPYLTKFVIAKTHAFVAFAGDVEHATLVAANKTITNGQYVGKGTTVRTDGHAVCATTMYKLSCATIATVVPWNWTEYVGEWSDFAVVENVVYGVSRDGTLHSMLLA</sequence>
<dbReference type="RefSeq" id="XP_012201442.1">
    <property type="nucleotide sequence ID" value="XM_012346052.1"/>
</dbReference>
<organism evidence="3 4">
    <name type="scientific">Saprolegnia parasitica (strain CBS 223.65)</name>
    <dbReference type="NCBI Taxonomy" id="695850"/>
    <lineage>
        <taxon>Eukaryota</taxon>
        <taxon>Sar</taxon>
        <taxon>Stramenopiles</taxon>
        <taxon>Oomycota</taxon>
        <taxon>Saprolegniomycetes</taxon>
        <taxon>Saprolegniales</taxon>
        <taxon>Saprolegniaceae</taxon>
        <taxon>Saprolegnia</taxon>
    </lineage>
</organism>
<dbReference type="GeneID" id="24129556"/>
<feature type="chain" id="PRO_5001638372" evidence="2">
    <location>
        <begin position="19"/>
        <end position="301"/>
    </location>
</feature>
<proteinExistence type="predicted"/>
<dbReference type="KEGG" id="spar:SPRG_07271"/>
<dbReference type="Proteomes" id="UP000030745">
    <property type="component" value="Unassembled WGS sequence"/>
</dbReference>
<evidence type="ECO:0000256" key="1">
    <source>
        <dbReference type="SAM" id="MobiDB-lite"/>
    </source>
</evidence>
<feature type="compositionally biased region" description="Low complexity" evidence="1">
    <location>
        <begin position="28"/>
        <end position="63"/>
    </location>
</feature>
<evidence type="ECO:0000313" key="3">
    <source>
        <dbReference type="EMBL" id="KDO27993.1"/>
    </source>
</evidence>
<name>A0A067CBV5_SAPPC</name>
<accession>A0A067CBV5</accession>
<protein>
    <submittedName>
        <fullName evidence="3">Uncharacterized protein</fullName>
    </submittedName>
</protein>
<keyword evidence="4" id="KW-1185">Reference proteome</keyword>